<dbReference type="CDD" id="cd00495">
    <property type="entry name" value="Ribosomal_L25_TL5_CTC"/>
    <property type="match status" value="1"/>
</dbReference>
<dbReference type="Gene3D" id="2.170.120.20">
    <property type="entry name" value="Ribosomal protein L25, beta domain"/>
    <property type="match status" value="1"/>
</dbReference>
<dbReference type="SUPFAM" id="SSF50715">
    <property type="entry name" value="Ribosomal protein L25-like"/>
    <property type="match status" value="1"/>
</dbReference>
<organism evidence="9 10">
    <name type="scientific">Dokdonella ginsengisoli</name>
    <dbReference type="NCBI Taxonomy" id="363846"/>
    <lineage>
        <taxon>Bacteria</taxon>
        <taxon>Pseudomonadati</taxon>
        <taxon>Pseudomonadota</taxon>
        <taxon>Gammaproteobacteria</taxon>
        <taxon>Lysobacterales</taxon>
        <taxon>Rhodanobacteraceae</taxon>
        <taxon>Dokdonella</taxon>
    </lineage>
</organism>
<dbReference type="InterPro" id="IPR020055">
    <property type="entry name" value="Ribosomal_bL25_short"/>
</dbReference>
<dbReference type="NCBIfam" id="TIGR00731">
    <property type="entry name" value="bL25_bact_ctc"/>
    <property type="match status" value="1"/>
</dbReference>
<evidence type="ECO:0000313" key="10">
    <source>
        <dbReference type="Proteomes" id="UP001595886"/>
    </source>
</evidence>
<dbReference type="InterPro" id="IPR001021">
    <property type="entry name" value="Ribosomal_bL25_long"/>
</dbReference>
<name>A0ABV9QZC8_9GAMM</name>
<evidence type="ECO:0000256" key="2">
    <source>
        <dbReference type="ARBA" id="ARBA00022884"/>
    </source>
</evidence>
<evidence type="ECO:0000256" key="3">
    <source>
        <dbReference type="ARBA" id="ARBA00022980"/>
    </source>
</evidence>
<dbReference type="InterPro" id="IPR020930">
    <property type="entry name" value="Ribosomal_uL5_bac-type"/>
</dbReference>
<accession>A0ABV9QZC8</accession>
<dbReference type="RefSeq" id="WP_380022717.1">
    <property type="nucleotide sequence ID" value="NZ_JBHSHD010000017.1"/>
</dbReference>
<keyword evidence="2 5" id="KW-0694">RNA-binding</keyword>
<comment type="subunit">
    <text evidence="5">Part of the 50S ribosomal subunit; part of the 5S rRNA/L5/L18/L25 subcomplex. Contacts the 5S rRNA. Binds to the 5S rRNA independently of L5 and L18.</text>
</comment>
<dbReference type="NCBIfam" id="NF004128">
    <property type="entry name" value="PRK05618.1-2"/>
    <property type="match status" value="1"/>
</dbReference>
<dbReference type="GO" id="GO:0005840">
    <property type="term" value="C:ribosome"/>
    <property type="evidence" value="ECO:0007669"/>
    <property type="project" value="UniProtKB-KW"/>
</dbReference>
<keyword evidence="3 5" id="KW-0689">Ribosomal protein</keyword>
<feature type="region of interest" description="Disordered" evidence="6">
    <location>
        <begin position="194"/>
        <end position="223"/>
    </location>
</feature>
<protein>
    <recommendedName>
        <fullName evidence="5">Large ribosomal subunit protein bL25</fullName>
    </recommendedName>
    <alternativeName>
        <fullName evidence="5">General stress protein CTC</fullName>
    </alternativeName>
</protein>
<gene>
    <name evidence="5" type="primary">rplY</name>
    <name evidence="5" type="synonym">ctc</name>
    <name evidence="9" type="ORF">ACFO6Q_19020</name>
</gene>
<dbReference type="InterPro" id="IPR020057">
    <property type="entry name" value="Ribosomal_bL25_b-dom"/>
</dbReference>
<dbReference type="InterPro" id="IPR037121">
    <property type="entry name" value="Ribosomal_bL25_C"/>
</dbReference>
<proteinExistence type="inferred from homology"/>
<dbReference type="InterPro" id="IPR011035">
    <property type="entry name" value="Ribosomal_bL25/Gln-tRNA_synth"/>
</dbReference>
<dbReference type="InterPro" id="IPR020056">
    <property type="entry name" value="Rbsml_bL25/Gln-tRNA_synth_N"/>
</dbReference>
<comment type="function">
    <text evidence="5">This is one of the proteins that binds to the 5S RNA in the ribosome where it forms part of the central protuberance.</text>
</comment>
<dbReference type="InterPro" id="IPR029751">
    <property type="entry name" value="Ribosomal_L25_dom"/>
</dbReference>
<evidence type="ECO:0000259" key="8">
    <source>
        <dbReference type="Pfam" id="PF14693"/>
    </source>
</evidence>
<keyword evidence="10" id="KW-1185">Reference proteome</keyword>
<dbReference type="NCBIfam" id="NF004612">
    <property type="entry name" value="PRK05943.1"/>
    <property type="match status" value="1"/>
</dbReference>
<keyword evidence="4 5" id="KW-0687">Ribonucleoprotein</keyword>
<dbReference type="NCBIfam" id="NF004130">
    <property type="entry name" value="PRK05618.1-5"/>
    <property type="match status" value="1"/>
</dbReference>
<evidence type="ECO:0000256" key="6">
    <source>
        <dbReference type="SAM" id="MobiDB-lite"/>
    </source>
</evidence>
<dbReference type="Proteomes" id="UP001595886">
    <property type="component" value="Unassembled WGS sequence"/>
</dbReference>
<keyword evidence="1 5" id="KW-0699">rRNA-binding</keyword>
<dbReference type="Pfam" id="PF01386">
    <property type="entry name" value="Ribosomal_L25p"/>
    <property type="match status" value="1"/>
</dbReference>
<dbReference type="HAMAP" id="MF_01336">
    <property type="entry name" value="Ribosomal_bL25"/>
    <property type="match status" value="1"/>
</dbReference>
<dbReference type="Pfam" id="PF14693">
    <property type="entry name" value="Ribosomal_TL5_C"/>
    <property type="match status" value="1"/>
</dbReference>
<reference evidence="10" key="1">
    <citation type="journal article" date="2019" name="Int. J. Syst. Evol. Microbiol.">
        <title>The Global Catalogue of Microorganisms (GCM) 10K type strain sequencing project: providing services to taxonomists for standard genome sequencing and annotation.</title>
        <authorList>
            <consortium name="The Broad Institute Genomics Platform"/>
            <consortium name="The Broad Institute Genome Sequencing Center for Infectious Disease"/>
            <person name="Wu L."/>
            <person name="Ma J."/>
        </authorList>
    </citation>
    <scope>NUCLEOTIDE SEQUENCE [LARGE SCALE GENOMIC DNA]</scope>
    <source>
        <strain evidence="10">CCUG 30340</strain>
    </source>
</reference>
<evidence type="ECO:0000256" key="4">
    <source>
        <dbReference type="ARBA" id="ARBA00023274"/>
    </source>
</evidence>
<dbReference type="Gene3D" id="2.40.240.10">
    <property type="entry name" value="Ribosomal Protein L25, Chain P"/>
    <property type="match status" value="1"/>
</dbReference>
<feature type="compositionally biased region" description="Low complexity" evidence="6">
    <location>
        <begin position="199"/>
        <end position="216"/>
    </location>
</feature>
<evidence type="ECO:0000313" key="9">
    <source>
        <dbReference type="EMBL" id="MFC4822422.1"/>
    </source>
</evidence>
<dbReference type="PANTHER" id="PTHR33284:SF1">
    <property type="entry name" value="RIBOSOMAL PROTEIN L25_GLN-TRNA SYNTHETASE, ANTI-CODON-BINDING DOMAIN-CONTAINING PROTEIN"/>
    <property type="match status" value="1"/>
</dbReference>
<comment type="caution">
    <text evidence="9">The sequence shown here is derived from an EMBL/GenBank/DDBJ whole genome shotgun (WGS) entry which is preliminary data.</text>
</comment>
<dbReference type="EMBL" id="JBHSHD010000017">
    <property type="protein sequence ID" value="MFC4822422.1"/>
    <property type="molecule type" value="Genomic_DNA"/>
</dbReference>
<sequence length="223" mass="24673">MAKTHQISVEKRDDEGKGASRRLRRAGFVPAIVYGGELKPVSIQILHKDVWHASQNEWFYSSILDLSLNGDVQKVLLRDMQRHPFKQLVLHLDFQRVNENEAIRVRVPLHFLNQEGSPAGKTSGVVITHELNEVEVSCLPGNLPEYIEVDLGELKVDDILHLSDLKLPKGVEIPELRLGKEHDHAVVVAKEVREEAEAAPEAGEGEAAAAAAPAAAAKKDEKK</sequence>
<evidence type="ECO:0000256" key="5">
    <source>
        <dbReference type="HAMAP-Rule" id="MF_01334"/>
    </source>
</evidence>
<feature type="domain" description="Large ribosomal subunit protein bL25 L25" evidence="7">
    <location>
        <begin position="7"/>
        <end position="94"/>
    </location>
</feature>
<comment type="similarity">
    <text evidence="5">Belongs to the bacterial ribosomal protein bL25 family. CTC subfamily.</text>
</comment>
<evidence type="ECO:0000259" key="7">
    <source>
        <dbReference type="Pfam" id="PF01386"/>
    </source>
</evidence>
<dbReference type="HAMAP" id="MF_01334">
    <property type="entry name" value="Ribosomal_bL25_CTC"/>
    <property type="match status" value="1"/>
</dbReference>
<feature type="domain" description="Large ribosomal subunit protein bL25 beta" evidence="8">
    <location>
        <begin position="103"/>
        <end position="187"/>
    </location>
</feature>
<evidence type="ECO:0000256" key="1">
    <source>
        <dbReference type="ARBA" id="ARBA00022730"/>
    </source>
</evidence>
<dbReference type="PANTHER" id="PTHR33284">
    <property type="entry name" value="RIBOSOMAL PROTEIN L25/GLN-TRNA SYNTHETASE, ANTI-CODON-BINDING DOMAIN-CONTAINING PROTEIN"/>
    <property type="match status" value="1"/>
</dbReference>